<accession>A0A7T2WN99</accession>
<dbReference type="Proteomes" id="UP000594979">
    <property type="component" value="Chromosome"/>
</dbReference>
<dbReference type="KEGG" id="bcau:I6G59_16100"/>
<gene>
    <name evidence="1" type="ORF">I6G59_16100</name>
</gene>
<proteinExistence type="predicted"/>
<name>A0A7T2WN99_9MICO</name>
<evidence type="ECO:0000313" key="2">
    <source>
        <dbReference type="Proteomes" id="UP000594979"/>
    </source>
</evidence>
<organism evidence="1 2">
    <name type="scientific">Brevibacterium casei</name>
    <dbReference type="NCBI Taxonomy" id="33889"/>
    <lineage>
        <taxon>Bacteria</taxon>
        <taxon>Bacillati</taxon>
        <taxon>Actinomycetota</taxon>
        <taxon>Actinomycetes</taxon>
        <taxon>Micrococcales</taxon>
        <taxon>Brevibacteriaceae</taxon>
        <taxon>Brevibacterium</taxon>
    </lineage>
</organism>
<dbReference type="RefSeq" id="WP_197931881.1">
    <property type="nucleotide sequence ID" value="NZ_CP065682.1"/>
</dbReference>
<dbReference type="EMBL" id="CP065682">
    <property type="protein sequence ID" value="QPS33432.1"/>
    <property type="molecule type" value="Genomic_DNA"/>
</dbReference>
<reference evidence="1 2" key="1">
    <citation type="submission" date="2020-12" db="EMBL/GenBank/DDBJ databases">
        <title>FDA dAtabase for Regulatory Grade micrObial Sequences (FDA-ARGOS): Supporting development and validation of Infectious Disease Dx tests.</title>
        <authorList>
            <person name="Sproer C."/>
            <person name="Gronow S."/>
            <person name="Severitt S."/>
            <person name="Schroder I."/>
            <person name="Tallon L."/>
            <person name="Sadzewicz L."/>
            <person name="Zhao X."/>
            <person name="Boylan J."/>
            <person name="Ott S."/>
            <person name="Bowen H."/>
            <person name="Vavikolanu K."/>
            <person name="Mehta A."/>
            <person name="Aluvathingal J."/>
            <person name="Nadendla S."/>
            <person name="Lowell S."/>
            <person name="Myers T."/>
            <person name="Yan Y."/>
            <person name="Sichtig H."/>
        </authorList>
    </citation>
    <scope>NUCLEOTIDE SEQUENCE [LARGE SCALE GENOMIC DNA]</scope>
    <source>
        <strain evidence="1 2">FDAARGOS_902</strain>
    </source>
</reference>
<sequence length="49" mass="5499">MTTTKNYTPGRARRRCRGCGVTELSCTSMSRDTGHPCCPNCHHDIKEDD</sequence>
<protein>
    <submittedName>
        <fullName evidence="1">Uncharacterized protein</fullName>
    </submittedName>
</protein>
<dbReference type="AlphaFoldDB" id="A0A7T2WN99"/>
<evidence type="ECO:0000313" key="1">
    <source>
        <dbReference type="EMBL" id="QPS33432.1"/>
    </source>
</evidence>